<dbReference type="InterPro" id="IPR003195">
    <property type="entry name" value="TFIID_TAF13"/>
</dbReference>
<dbReference type="Gene3D" id="1.10.20.10">
    <property type="entry name" value="Histone, subunit A"/>
    <property type="match status" value="1"/>
</dbReference>
<gene>
    <name evidence="7" type="primary">106668380</name>
</gene>
<dbReference type="AlphaFoldDB" id="A0A8I6RVU8"/>
<evidence type="ECO:0000256" key="1">
    <source>
        <dbReference type="ARBA" id="ARBA00004123"/>
    </source>
</evidence>
<keyword evidence="4" id="KW-0804">Transcription</keyword>
<dbReference type="PANTHER" id="PTHR11380">
    <property type="entry name" value="TRANSCRIPTION INITIATION FACTOR TFIID/SUPT3-RELATED"/>
    <property type="match status" value="1"/>
</dbReference>
<keyword evidence="3" id="KW-0010">Activator</keyword>
<evidence type="ECO:0000256" key="3">
    <source>
        <dbReference type="ARBA" id="ARBA00023159"/>
    </source>
</evidence>
<evidence type="ECO:0000256" key="5">
    <source>
        <dbReference type="ARBA" id="ARBA00023242"/>
    </source>
</evidence>
<keyword evidence="2" id="KW-0805">Transcription regulation</keyword>
<reference evidence="7" key="1">
    <citation type="submission" date="2022-01" db="UniProtKB">
        <authorList>
            <consortium name="EnsemblMetazoa"/>
        </authorList>
    </citation>
    <scope>IDENTIFICATION</scope>
</reference>
<dbReference type="GO" id="GO:0006357">
    <property type="term" value="P:regulation of transcription by RNA polymerase II"/>
    <property type="evidence" value="ECO:0007669"/>
    <property type="project" value="UniProtKB-ARBA"/>
</dbReference>
<dbReference type="Pfam" id="PF02269">
    <property type="entry name" value="TFIID-18kDa"/>
    <property type="match status" value="1"/>
</dbReference>
<dbReference type="KEGG" id="clec:106668380"/>
<keyword evidence="5" id="KW-0539">Nucleus</keyword>
<dbReference type="CDD" id="cd07978">
    <property type="entry name" value="HFD_TAF13"/>
    <property type="match status" value="1"/>
</dbReference>
<evidence type="ECO:0000256" key="2">
    <source>
        <dbReference type="ARBA" id="ARBA00023015"/>
    </source>
</evidence>
<evidence type="ECO:0000313" key="7">
    <source>
        <dbReference type="EnsemblMetazoa" id="XP_014252560.1"/>
    </source>
</evidence>
<comment type="subcellular location">
    <subcellularLocation>
        <location evidence="1">Nucleus</location>
    </subcellularLocation>
</comment>
<keyword evidence="8" id="KW-1185">Reference proteome</keyword>
<dbReference type="FunFam" id="1.10.20.10:FF:000023">
    <property type="entry name" value="transcription initiation protein SPT3 homolog"/>
    <property type="match status" value="1"/>
</dbReference>
<organism evidence="7 8">
    <name type="scientific">Cimex lectularius</name>
    <name type="common">Bed bug</name>
    <name type="synonym">Acanthia lectularia</name>
    <dbReference type="NCBI Taxonomy" id="79782"/>
    <lineage>
        <taxon>Eukaryota</taxon>
        <taxon>Metazoa</taxon>
        <taxon>Ecdysozoa</taxon>
        <taxon>Arthropoda</taxon>
        <taxon>Hexapoda</taxon>
        <taxon>Insecta</taxon>
        <taxon>Pterygota</taxon>
        <taxon>Neoptera</taxon>
        <taxon>Paraneoptera</taxon>
        <taxon>Hemiptera</taxon>
        <taxon>Heteroptera</taxon>
        <taxon>Panheteroptera</taxon>
        <taxon>Cimicomorpha</taxon>
        <taxon>Cimicidae</taxon>
        <taxon>Cimex</taxon>
    </lineage>
</organism>
<evidence type="ECO:0000313" key="8">
    <source>
        <dbReference type="Proteomes" id="UP000494040"/>
    </source>
</evidence>
<protein>
    <recommendedName>
        <fullName evidence="9">Transcription initiation protein SPT3 homolog</fullName>
    </recommendedName>
</protein>
<evidence type="ECO:0008006" key="9">
    <source>
        <dbReference type="Google" id="ProtNLM"/>
    </source>
</evidence>
<dbReference type="EnsemblMetazoa" id="XM_014397074.2">
    <property type="protein sequence ID" value="XP_014252560.1"/>
    <property type="gene ID" value="LOC106668380"/>
</dbReference>
<dbReference type="SUPFAM" id="SSF47113">
    <property type="entry name" value="Histone-fold"/>
    <property type="match status" value="1"/>
</dbReference>
<dbReference type="Proteomes" id="UP000494040">
    <property type="component" value="Unassembled WGS sequence"/>
</dbReference>
<dbReference type="GO" id="GO:0046982">
    <property type="term" value="F:protein heterodimerization activity"/>
    <property type="evidence" value="ECO:0007669"/>
    <property type="project" value="InterPro"/>
</dbReference>
<dbReference type="PANTHER" id="PTHR11380:SF16">
    <property type="entry name" value="TRANSCRIPTION INITIATION PROTEIN SPT3 HOMOLOG"/>
    <property type="match status" value="1"/>
</dbReference>
<accession>A0A8I6RVU8</accession>
<proteinExistence type="inferred from homology"/>
<name>A0A8I6RVU8_CIMLE</name>
<comment type="similarity">
    <text evidence="6">Belongs to the SPT3 family.</text>
</comment>
<dbReference type="GO" id="GO:0003713">
    <property type="term" value="F:transcription coactivator activity"/>
    <property type="evidence" value="ECO:0007669"/>
    <property type="project" value="TreeGrafter"/>
</dbReference>
<dbReference type="InterPro" id="IPR009072">
    <property type="entry name" value="Histone-fold"/>
</dbReference>
<dbReference type="GO" id="GO:0005634">
    <property type="term" value="C:nucleus"/>
    <property type="evidence" value="ECO:0007669"/>
    <property type="project" value="UniProtKB-SubCell"/>
</dbReference>
<evidence type="ECO:0000256" key="4">
    <source>
        <dbReference type="ARBA" id="ARBA00023163"/>
    </source>
</evidence>
<dbReference type="GO" id="GO:0006366">
    <property type="term" value="P:transcription by RNA polymerase II"/>
    <property type="evidence" value="ECO:0007669"/>
    <property type="project" value="InterPro"/>
</dbReference>
<dbReference type="OrthoDB" id="440760at2759"/>
<sequence>MDGNSDFHTSEQVKGAKEKTVSFVPDIQLMMYGLGDCSRPLRESAELIETIVVEQMSLMLSQAKEVMQWRGGNVMQPEDILYLLRRNEAALKRFITYIGVRDEKDVLNSMIKDIPKIMGEGDQTGESKPLVWKDGRKEYCLHKLKDFGIEEEDILSLTDVIKEERTARACKMSLNLTTVEYQEFHTARCKSFLRANMSHSAFMLWLKTRVKWNEEIPIPILEILIYMAKETIASLIDKILNIREERGIMWSNMTPIKTSEIQEAMRRHNFQQTLTFAPFSRDLPTTIHTRLLAF</sequence>
<evidence type="ECO:0000256" key="6">
    <source>
        <dbReference type="ARBA" id="ARBA00061274"/>
    </source>
</evidence>
<dbReference type="GO" id="GO:0000124">
    <property type="term" value="C:SAGA complex"/>
    <property type="evidence" value="ECO:0007669"/>
    <property type="project" value="UniProtKB-ARBA"/>
</dbReference>
<dbReference type="OMA" id="QFMFNEQ"/>